<keyword evidence="2" id="KW-1185">Reference proteome</keyword>
<dbReference type="RefSeq" id="WP_213243918.1">
    <property type="nucleotide sequence ID" value="NZ_CP045806.1"/>
</dbReference>
<organism evidence="1 2">
    <name type="scientific">Gordonia pseudamarae</name>
    <dbReference type="NCBI Taxonomy" id="2831662"/>
    <lineage>
        <taxon>Bacteria</taxon>
        <taxon>Bacillati</taxon>
        <taxon>Actinomycetota</taxon>
        <taxon>Actinomycetes</taxon>
        <taxon>Mycobacteriales</taxon>
        <taxon>Gordoniaceae</taxon>
        <taxon>Gordonia</taxon>
    </lineage>
</organism>
<name>A0ABX6IKF3_9ACTN</name>
<sequence>MSTGAALWGDPPATDDEAELSAWVADALGPEQPVLTLLADVAAGHLGLGPVYALCRELTEDDADPLDPWLLGQGLIIAGHPRTAHGLLRRLGLITKRGKRVR</sequence>
<evidence type="ECO:0000313" key="1">
    <source>
        <dbReference type="EMBL" id="QHN35770.1"/>
    </source>
</evidence>
<evidence type="ECO:0000313" key="2">
    <source>
        <dbReference type="Proteomes" id="UP001059836"/>
    </source>
</evidence>
<dbReference type="Proteomes" id="UP001059836">
    <property type="component" value="Chromosome"/>
</dbReference>
<accession>A0ABX6IKF3</accession>
<proteinExistence type="predicted"/>
<reference evidence="1" key="1">
    <citation type="journal article" date="2021" name="Nat. Microbiol.">
        <title>Cocultivation of an ultrasmall environmental parasitic bacterium with lytic ability against bacteria associated with wastewater foams.</title>
        <authorList>
            <person name="Batinovic S."/>
            <person name="Rose J.J.A."/>
            <person name="Ratcliffe J."/>
            <person name="Seviour R.J."/>
            <person name="Petrovski S."/>
        </authorList>
    </citation>
    <scope>NUCLEOTIDE SEQUENCE</scope>
    <source>
        <strain evidence="1">CON9</strain>
    </source>
</reference>
<gene>
    <name evidence="1" type="ORF">GII31_13725</name>
</gene>
<protein>
    <submittedName>
        <fullName evidence="1">Uncharacterized protein</fullName>
    </submittedName>
</protein>
<dbReference type="EMBL" id="CP045809">
    <property type="protein sequence ID" value="QHN35770.1"/>
    <property type="molecule type" value="Genomic_DNA"/>
</dbReference>